<dbReference type="Proteomes" id="UP000299102">
    <property type="component" value="Unassembled WGS sequence"/>
</dbReference>
<evidence type="ECO:0000313" key="1">
    <source>
        <dbReference type="EMBL" id="GBP75392.1"/>
    </source>
</evidence>
<sequence length="67" mass="7348">MLKDPQRLTSIRDPHSTRRVCVVTGGGSGLVVGWCCVGATESAAEGRHWAQMAQETRKAVAMWHTLR</sequence>
<dbReference type="InterPro" id="IPR035892">
    <property type="entry name" value="C2_domain_sf"/>
</dbReference>
<dbReference type="EMBL" id="BGZK01001247">
    <property type="protein sequence ID" value="GBP75392.1"/>
    <property type="molecule type" value="Genomic_DNA"/>
</dbReference>
<proteinExistence type="predicted"/>
<dbReference type="AlphaFoldDB" id="A0A4C1YKK6"/>
<protein>
    <submittedName>
        <fullName evidence="1">Uncharacterized protein</fullName>
    </submittedName>
</protein>
<comment type="caution">
    <text evidence="1">The sequence shown here is derived from an EMBL/GenBank/DDBJ whole genome shotgun (WGS) entry which is preliminary data.</text>
</comment>
<reference evidence="1 2" key="1">
    <citation type="journal article" date="2019" name="Commun. Biol.">
        <title>The bagworm genome reveals a unique fibroin gene that provides high tensile strength.</title>
        <authorList>
            <person name="Kono N."/>
            <person name="Nakamura H."/>
            <person name="Ohtoshi R."/>
            <person name="Tomita M."/>
            <person name="Numata K."/>
            <person name="Arakawa K."/>
        </authorList>
    </citation>
    <scope>NUCLEOTIDE SEQUENCE [LARGE SCALE GENOMIC DNA]</scope>
</reference>
<gene>
    <name evidence="1" type="ORF">EVAR_34759_1</name>
</gene>
<keyword evidence="2" id="KW-1185">Reference proteome</keyword>
<evidence type="ECO:0000313" key="2">
    <source>
        <dbReference type="Proteomes" id="UP000299102"/>
    </source>
</evidence>
<dbReference type="Gene3D" id="2.60.40.150">
    <property type="entry name" value="C2 domain"/>
    <property type="match status" value="1"/>
</dbReference>
<name>A0A4C1YKK6_EUMVA</name>
<accession>A0A4C1YKK6</accession>
<organism evidence="1 2">
    <name type="scientific">Eumeta variegata</name>
    <name type="common">Bagworm moth</name>
    <name type="synonym">Eumeta japonica</name>
    <dbReference type="NCBI Taxonomy" id="151549"/>
    <lineage>
        <taxon>Eukaryota</taxon>
        <taxon>Metazoa</taxon>
        <taxon>Ecdysozoa</taxon>
        <taxon>Arthropoda</taxon>
        <taxon>Hexapoda</taxon>
        <taxon>Insecta</taxon>
        <taxon>Pterygota</taxon>
        <taxon>Neoptera</taxon>
        <taxon>Endopterygota</taxon>
        <taxon>Lepidoptera</taxon>
        <taxon>Glossata</taxon>
        <taxon>Ditrysia</taxon>
        <taxon>Tineoidea</taxon>
        <taxon>Psychidae</taxon>
        <taxon>Oiketicinae</taxon>
        <taxon>Eumeta</taxon>
    </lineage>
</organism>